<keyword evidence="2" id="KW-1185">Reference proteome</keyword>
<proteinExistence type="predicted"/>
<protein>
    <submittedName>
        <fullName evidence="1">MarR family transcriptional regulator</fullName>
    </submittedName>
</protein>
<dbReference type="InterPro" id="IPR036390">
    <property type="entry name" value="WH_DNA-bd_sf"/>
</dbReference>
<dbReference type="SUPFAM" id="SSF46785">
    <property type="entry name" value="Winged helix' DNA-binding domain"/>
    <property type="match status" value="1"/>
</dbReference>
<sequence length="93" mass="10500">MPEQLPSEVADEPPAARLVYLALEGSVLDQHDLADRTGLTTRRIREVASTLDEKDMIASYRHPSDARRNIYFDPEAFDAIAAHQQYTAKQSEK</sequence>
<dbReference type="EMBL" id="JBHSWV010000210">
    <property type="protein sequence ID" value="MFC6765995.1"/>
    <property type="molecule type" value="Genomic_DNA"/>
</dbReference>
<name>A0ABD5SN85_9EURY</name>
<accession>A0ABD5SN85</accession>
<gene>
    <name evidence="1" type="ORF">ACFQE6_13660</name>
</gene>
<evidence type="ECO:0000313" key="2">
    <source>
        <dbReference type="Proteomes" id="UP001596383"/>
    </source>
</evidence>
<dbReference type="Proteomes" id="UP001596383">
    <property type="component" value="Unassembled WGS sequence"/>
</dbReference>
<organism evidence="1 2">
    <name type="scientific">Natrinema soli</name>
    <dbReference type="NCBI Taxonomy" id="1930624"/>
    <lineage>
        <taxon>Archaea</taxon>
        <taxon>Methanobacteriati</taxon>
        <taxon>Methanobacteriota</taxon>
        <taxon>Stenosarchaea group</taxon>
        <taxon>Halobacteria</taxon>
        <taxon>Halobacteriales</taxon>
        <taxon>Natrialbaceae</taxon>
        <taxon>Natrinema</taxon>
    </lineage>
</organism>
<dbReference type="InterPro" id="IPR036388">
    <property type="entry name" value="WH-like_DNA-bd_sf"/>
</dbReference>
<dbReference type="Gene3D" id="1.10.10.10">
    <property type="entry name" value="Winged helix-like DNA-binding domain superfamily/Winged helix DNA-binding domain"/>
    <property type="match status" value="1"/>
</dbReference>
<comment type="caution">
    <text evidence="1">The sequence shown here is derived from an EMBL/GenBank/DDBJ whole genome shotgun (WGS) entry which is preliminary data.</text>
</comment>
<reference evidence="1 2" key="1">
    <citation type="journal article" date="2019" name="Int. J. Syst. Evol. Microbiol.">
        <title>The Global Catalogue of Microorganisms (GCM) 10K type strain sequencing project: providing services to taxonomists for standard genome sequencing and annotation.</title>
        <authorList>
            <consortium name="The Broad Institute Genomics Platform"/>
            <consortium name="The Broad Institute Genome Sequencing Center for Infectious Disease"/>
            <person name="Wu L."/>
            <person name="Ma J."/>
        </authorList>
    </citation>
    <scope>NUCLEOTIDE SEQUENCE [LARGE SCALE GENOMIC DNA]</scope>
    <source>
        <strain evidence="1 2">LMG 29247</strain>
    </source>
</reference>
<dbReference type="RefSeq" id="WP_273738984.1">
    <property type="nucleotide sequence ID" value="NZ_JAQIVI010000210.1"/>
</dbReference>
<evidence type="ECO:0000313" key="1">
    <source>
        <dbReference type="EMBL" id="MFC6765995.1"/>
    </source>
</evidence>
<dbReference type="AlphaFoldDB" id="A0ABD5SN85"/>